<sequence>MRTMTTETSPQDRETIERLTAALDQLPLRAALVPAGDFDDDESESHIWRGID</sequence>
<proteinExistence type="predicted"/>
<name>A0A160P120_STRLU</name>
<evidence type="ECO:0000313" key="1">
    <source>
        <dbReference type="EMBL" id="BAU84033.1"/>
    </source>
</evidence>
<gene>
    <name evidence="1" type="ORF">SLA_3119</name>
</gene>
<dbReference type="Proteomes" id="UP000217676">
    <property type="component" value="Chromosome"/>
</dbReference>
<organism evidence="1 2">
    <name type="scientific">Streptomyces laurentii</name>
    <dbReference type="NCBI Taxonomy" id="39478"/>
    <lineage>
        <taxon>Bacteria</taxon>
        <taxon>Bacillati</taxon>
        <taxon>Actinomycetota</taxon>
        <taxon>Actinomycetes</taxon>
        <taxon>Kitasatosporales</taxon>
        <taxon>Streptomycetaceae</taxon>
        <taxon>Streptomyces</taxon>
    </lineage>
</organism>
<keyword evidence="2" id="KW-1185">Reference proteome</keyword>
<dbReference type="KEGG" id="slau:SLA_3119"/>
<evidence type="ECO:0000313" key="2">
    <source>
        <dbReference type="Proteomes" id="UP000217676"/>
    </source>
</evidence>
<dbReference type="EMBL" id="AP017424">
    <property type="protein sequence ID" value="BAU84033.1"/>
    <property type="molecule type" value="Genomic_DNA"/>
</dbReference>
<dbReference type="AlphaFoldDB" id="A0A160P120"/>
<protein>
    <submittedName>
        <fullName evidence="1">Uncharacterized protein</fullName>
    </submittedName>
</protein>
<accession>A0A160P120</accession>
<reference evidence="1 2" key="1">
    <citation type="journal article" date="2016" name="Genome Announc.">
        <title>Complete Genome Sequence of Thiostrepton-Producing Streptomyces laurentii ATCC 31255.</title>
        <authorList>
            <person name="Doi K."/>
            <person name="Fujino Y."/>
            <person name="Nagayoshi Y."/>
            <person name="Ohshima T."/>
            <person name="Ogata S."/>
        </authorList>
    </citation>
    <scope>NUCLEOTIDE SEQUENCE [LARGE SCALE GENOMIC DNA]</scope>
    <source>
        <strain evidence="1 2">ATCC 31255</strain>
    </source>
</reference>